<accession>A0ABR2B7S3</accession>
<gene>
    <name evidence="2" type="ORF">V6N12_067701</name>
</gene>
<comment type="caution">
    <text evidence="2">The sequence shown here is derived from an EMBL/GenBank/DDBJ whole genome shotgun (WGS) entry which is preliminary data.</text>
</comment>
<evidence type="ECO:0000313" key="3">
    <source>
        <dbReference type="Proteomes" id="UP001472677"/>
    </source>
</evidence>
<dbReference type="Pfam" id="PF13456">
    <property type="entry name" value="RVT_3"/>
    <property type="match status" value="1"/>
</dbReference>
<feature type="domain" description="RNase H type-1" evidence="1">
    <location>
        <begin position="5"/>
        <end position="45"/>
    </location>
</feature>
<proteinExistence type="predicted"/>
<evidence type="ECO:0000313" key="2">
    <source>
        <dbReference type="EMBL" id="KAK8503025.1"/>
    </source>
</evidence>
<name>A0ABR2B7S3_9ROSI</name>
<keyword evidence="3" id="KW-1185">Reference proteome</keyword>
<reference evidence="2 3" key="1">
    <citation type="journal article" date="2024" name="G3 (Bethesda)">
        <title>Genome assembly of Hibiscus sabdariffa L. provides insights into metabolisms of medicinal natural products.</title>
        <authorList>
            <person name="Kim T."/>
        </authorList>
    </citation>
    <scope>NUCLEOTIDE SEQUENCE [LARGE SCALE GENOMIC DNA]</scope>
    <source>
        <strain evidence="2">TK-2024</strain>
        <tissue evidence="2">Old leaves</tissue>
    </source>
</reference>
<sequence>MLSFDGVYFGLSYAWDLGFHKITVETDFLDVVRCLKALVFMTDPPEAMLELLDVYIGSMIMHEAGG</sequence>
<evidence type="ECO:0000259" key="1">
    <source>
        <dbReference type="Pfam" id="PF13456"/>
    </source>
</evidence>
<organism evidence="2 3">
    <name type="scientific">Hibiscus sabdariffa</name>
    <name type="common">roselle</name>
    <dbReference type="NCBI Taxonomy" id="183260"/>
    <lineage>
        <taxon>Eukaryota</taxon>
        <taxon>Viridiplantae</taxon>
        <taxon>Streptophyta</taxon>
        <taxon>Embryophyta</taxon>
        <taxon>Tracheophyta</taxon>
        <taxon>Spermatophyta</taxon>
        <taxon>Magnoliopsida</taxon>
        <taxon>eudicotyledons</taxon>
        <taxon>Gunneridae</taxon>
        <taxon>Pentapetalae</taxon>
        <taxon>rosids</taxon>
        <taxon>malvids</taxon>
        <taxon>Malvales</taxon>
        <taxon>Malvaceae</taxon>
        <taxon>Malvoideae</taxon>
        <taxon>Hibiscus</taxon>
    </lineage>
</organism>
<dbReference type="EMBL" id="JBBPBM010000157">
    <property type="protein sequence ID" value="KAK8503025.1"/>
    <property type="molecule type" value="Genomic_DNA"/>
</dbReference>
<protein>
    <recommendedName>
        <fullName evidence="1">RNase H type-1 domain-containing protein</fullName>
    </recommendedName>
</protein>
<dbReference type="Proteomes" id="UP001472677">
    <property type="component" value="Unassembled WGS sequence"/>
</dbReference>
<dbReference type="InterPro" id="IPR002156">
    <property type="entry name" value="RNaseH_domain"/>
</dbReference>